<proteinExistence type="predicted"/>
<feature type="chain" id="PRO_5020636036" evidence="1">
    <location>
        <begin position="22"/>
        <end position="243"/>
    </location>
</feature>
<keyword evidence="4" id="KW-1185">Reference proteome</keyword>
<dbReference type="Pfam" id="PF06439">
    <property type="entry name" value="3keto-disac_hyd"/>
    <property type="match status" value="1"/>
</dbReference>
<feature type="domain" description="3-keto-alpha-glucoside-1,2-lyase/3-keto-2-hydroxy-glucal hydratase" evidence="2">
    <location>
        <begin position="35"/>
        <end position="241"/>
    </location>
</feature>
<evidence type="ECO:0000256" key="1">
    <source>
        <dbReference type="SAM" id="SignalP"/>
    </source>
</evidence>
<dbReference type="RefSeq" id="WP_131961668.1">
    <property type="nucleotide sequence ID" value="NZ_SMFL01000015.1"/>
</dbReference>
<dbReference type="Proteomes" id="UP000294850">
    <property type="component" value="Unassembled WGS sequence"/>
</dbReference>
<dbReference type="InterPro" id="IPR010496">
    <property type="entry name" value="AL/BT2_dom"/>
</dbReference>
<dbReference type="EMBL" id="SMFL01000015">
    <property type="protein sequence ID" value="TDE10546.1"/>
    <property type="molecule type" value="Genomic_DNA"/>
</dbReference>
<dbReference type="OrthoDB" id="9806233at2"/>
<accession>A0A4R5DAA9</accession>
<comment type="caution">
    <text evidence="3">The sequence shown here is derived from an EMBL/GenBank/DDBJ whole genome shotgun (WGS) entry which is preliminary data.</text>
</comment>
<dbReference type="AlphaFoldDB" id="A0A4R5DAA9"/>
<evidence type="ECO:0000313" key="4">
    <source>
        <dbReference type="Proteomes" id="UP000294850"/>
    </source>
</evidence>
<reference evidence="3 4" key="1">
    <citation type="submission" date="2019-03" db="EMBL/GenBank/DDBJ databases">
        <title>Dyadobacter AR-3-6 sp. nov., isolated from arctic soil.</title>
        <authorList>
            <person name="Chaudhary D.K."/>
        </authorList>
    </citation>
    <scope>NUCLEOTIDE SEQUENCE [LARGE SCALE GENOMIC DNA]</scope>
    <source>
        <strain evidence="3 4">AR-3-6</strain>
    </source>
</reference>
<evidence type="ECO:0000259" key="2">
    <source>
        <dbReference type="Pfam" id="PF06439"/>
    </source>
</evidence>
<evidence type="ECO:0000313" key="3">
    <source>
        <dbReference type="EMBL" id="TDE10546.1"/>
    </source>
</evidence>
<keyword evidence="1" id="KW-0732">Signal</keyword>
<gene>
    <name evidence="3" type="ORF">E0F88_28095</name>
</gene>
<dbReference type="Gene3D" id="2.60.120.560">
    <property type="entry name" value="Exo-inulinase, domain 1"/>
    <property type="match status" value="1"/>
</dbReference>
<protein>
    <submittedName>
        <fullName evidence="3">DUF1080 domain-containing protein</fullName>
    </submittedName>
</protein>
<organism evidence="3 4">
    <name type="scientific">Dyadobacter psychrotolerans</name>
    <dbReference type="NCBI Taxonomy" id="2541721"/>
    <lineage>
        <taxon>Bacteria</taxon>
        <taxon>Pseudomonadati</taxon>
        <taxon>Bacteroidota</taxon>
        <taxon>Cytophagia</taxon>
        <taxon>Cytophagales</taxon>
        <taxon>Spirosomataceae</taxon>
        <taxon>Dyadobacter</taxon>
    </lineage>
</organism>
<dbReference type="GO" id="GO:0016787">
    <property type="term" value="F:hydrolase activity"/>
    <property type="evidence" value="ECO:0007669"/>
    <property type="project" value="InterPro"/>
</dbReference>
<name>A0A4R5DAA9_9BACT</name>
<sequence length="243" mass="27619">MNKSSLLFSILVFITVHSANAQKQNLLSSKEKKDGWTLLFDGQTTNGWRGAYSTEFPKHGWIVKDGELRGELSAGAESGDAGDIVTLKRYRNFEMVFDWKLGKGGNSGVKYFIEERQPKPEKGSQAGYEYQLIDDADYIYMDKKLPQDLKTASIYDVIAGDKPDARMDVWHSSRILVNNDHIEHWLDGKKVLDVNRKDTVFKNGVTDSKYKNYKGFSEIPDGHVLLQDHGHSVAFRNIKIKEL</sequence>
<feature type="signal peptide" evidence="1">
    <location>
        <begin position="1"/>
        <end position="21"/>
    </location>
</feature>